<evidence type="ECO:0000313" key="1">
    <source>
        <dbReference type="EMBL" id="GFR37305.1"/>
    </source>
</evidence>
<sequence>MYEIEQRVQACKALYGAGWSKQYRTDTSAQEIARELIALWKEWKMADVDEETGMVILYPHLVRTIGRYPREFFVREDERGNDEYEA</sequence>
<dbReference type="AlphaFoldDB" id="A0A916QAX2"/>
<reference evidence="1" key="2">
    <citation type="journal article" date="2021" name="Data Brief">
        <title>Draft genome sequence data of the facultative, thermophilic, xylanolytic bacterium Paenibacillus sp. strain DA-C8.</title>
        <authorList>
            <person name="Chhe C."/>
            <person name="Uke A."/>
            <person name="Baramee S."/>
            <person name="Ungkulpasvich U."/>
            <person name="Tachaapaikoon C."/>
            <person name="Pason P."/>
            <person name="Waeonukul R."/>
            <person name="Ratanakhanokchai K."/>
            <person name="Kosugi A."/>
        </authorList>
    </citation>
    <scope>NUCLEOTIDE SEQUENCE</scope>
    <source>
        <strain evidence="1">DA-C8</strain>
    </source>
</reference>
<dbReference type="Pfam" id="PF09661">
    <property type="entry name" value="DUF2398"/>
    <property type="match status" value="1"/>
</dbReference>
<evidence type="ECO:0000313" key="2">
    <source>
        <dbReference type="Proteomes" id="UP000654993"/>
    </source>
</evidence>
<keyword evidence="2" id="KW-1185">Reference proteome</keyword>
<dbReference type="EMBL" id="BMAQ01000004">
    <property type="protein sequence ID" value="GFR37305.1"/>
    <property type="molecule type" value="Genomic_DNA"/>
</dbReference>
<proteinExistence type="predicted"/>
<dbReference type="InterPro" id="IPR013494">
    <property type="entry name" value="CHP02678"/>
</dbReference>
<reference evidence="1" key="1">
    <citation type="submission" date="2020-08" db="EMBL/GenBank/DDBJ databases">
        <authorList>
            <person name="Uke A."/>
            <person name="Chhe C."/>
            <person name="Baramee S."/>
            <person name="Kosugi A."/>
        </authorList>
    </citation>
    <scope>NUCLEOTIDE SEQUENCE</scope>
    <source>
        <strain evidence="1">DA-C8</strain>
    </source>
</reference>
<protein>
    <submittedName>
        <fullName evidence="1">Uncharacterized protein</fullName>
    </submittedName>
</protein>
<gene>
    <name evidence="1" type="ORF">PRECH8_06010</name>
</gene>
<comment type="caution">
    <text evidence="1">The sequence shown here is derived from an EMBL/GenBank/DDBJ whole genome shotgun (WGS) entry which is preliminary data.</text>
</comment>
<dbReference type="RefSeq" id="WP_308808423.1">
    <property type="nucleotide sequence ID" value="NZ_BMAQ01000004.1"/>
</dbReference>
<accession>A0A916QAX2</accession>
<organism evidence="1 2">
    <name type="scientific">Insulibacter thermoxylanivorax</name>
    <dbReference type="NCBI Taxonomy" id="2749268"/>
    <lineage>
        <taxon>Bacteria</taxon>
        <taxon>Bacillati</taxon>
        <taxon>Bacillota</taxon>
        <taxon>Bacilli</taxon>
        <taxon>Bacillales</taxon>
        <taxon>Paenibacillaceae</taxon>
        <taxon>Insulibacter</taxon>
    </lineage>
</organism>
<dbReference type="Proteomes" id="UP000654993">
    <property type="component" value="Unassembled WGS sequence"/>
</dbReference>
<name>A0A916QAX2_9BACL</name>